<evidence type="ECO:0000313" key="3">
    <source>
        <dbReference type="EMBL" id="MCX2939829.1"/>
    </source>
</evidence>
<dbReference type="InterPro" id="IPR001509">
    <property type="entry name" value="Epimerase_deHydtase"/>
</dbReference>
<dbReference type="Pfam" id="PF01370">
    <property type="entry name" value="Epimerase"/>
    <property type="match status" value="1"/>
</dbReference>
<dbReference type="InterPro" id="IPR036291">
    <property type="entry name" value="NAD(P)-bd_dom_sf"/>
</dbReference>
<protein>
    <submittedName>
        <fullName evidence="3">SDR family oxidoreductase</fullName>
    </submittedName>
</protein>
<comment type="caution">
    <text evidence="3">The sequence shown here is derived from an EMBL/GenBank/DDBJ whole genome shotgun (WGS) entry which is preliminary data.</text>
</comment>
<name>A0ABT3SJX2_9MYCO</name>
<dbReference type="Gene3D" id="3.40.50.720">
    <property type="entry name" value="NAD(P)-binding Rossmann-like Domain"/>
    <property type="match status" value="1"/>
</dbReference>
<feature type="compositionally biased region" description="Basic and acidic residues" evidence="1">
    <location>
        <begin position="20"/>
        <end position="35"/>
    </location>
</feature>
<feature type="region of interest" description="Disordered" evidence="1">
    <location>
        <begin position="1"/>
        <end position="35"/>
    </location>
</feature>
<reference evidence="3 4" key="1">
    <citation type="submission" date="2022-11" db="EMBL/GenBank/DDBJ databases">
        <title>Mycobacterium sp. nov.</title>
        <authorList>
            <person name="Papic B."/>
            <person name="Spicic S."/>
            <person name="Duvnjak S."/>
        </authorList>
    </citation>
    <scope>NUCLEOTIDE SEQUENCE [LARGE SCALE GENOMIC DNA]</scope>
    <source>
        <strain evidence="3 4">CVI_P4</strain>
    </source>
</reference>
<feature type="domain" description="NAD-dependent epimerase/dehydratase" evidence="2">
    <location>
        <begin position="39"/>
        <end position="230"/>
    </location>
</feature>
<evidence type="ECO:0000256" key="1">
    <source>
        <dbReference type="SAM" id="MobiDB-lite"/>
    </source>
</evidence>
<dbReference type="EMBL" id="JAPJDO010000028">
    <property type="protein sequence ID" value="MCX2939829.1"/>
    <property type="molecule type" value="Genomic_DNA"/>
</dbReference>
<gene>
    <name evidence="3" type="ORF">ORI27_24330</name>
</gene>
<evidence type="ECO:0000259" key="2">
    <source>
        <dbReference type="Pfam" id="PF01370"/>
    </source>
</evidence>
<accession>A0ABT3SJX2</accession>
<organism evidence="3 4">
    <name type="scientific">Mycobacterium pinniadriaticum</name>
    <dbReference type="NCBI Taxonomy" id="2994102"/>
    <lineage>
        <taxon>Bacteria</taxon>
        <taxon>Bacillati</taxon>
        <taxon>Actinomycetota</taxon>
        <taxon>Actinomycetes</taxon>
        <taxon>Mycobacteriales</taxon>
        <taxon>Mycobacteriaceae</taxon>
        <taxon>Mycobacterium</taxon>
    </lineage>
</organism>
<sequence length="384" mass="40775">MDDATAAEIEGDLAALPDQRPADRQGDRRHPISERSRPIVVLGGSGILGTGIAEAIVESKRSGRLRADVIIATRSSLPQRDPWVSLAAMAGVRIEAVPAGFGPAELDSLLHDTDPATVVNCIGNTNVLVPYRELRAANIDLVAAAVQGCARNATRFVHLSTFVVNGDVSVPRVTDPREALYPYAASKAVAELLVARSPAALDFTIVRLPRVLGQPEQLADSADILTAVADACTALNAYPSTTLAEEVTTGRMAATAILGLLPEAGGPPALGGGITVLRGQTVPYAEFLSECGRDELGAAEWKELLDHSEWARSNPHRWSAIDAWMTLGGRLGRRTYAEYLTDLPTIGLGTESVGELTVTAEPLRELLTAEFAYRMAADAPRSEE</sequence>
<dbReference type="SUPFAM" id="SSF51735">
    <property type="entry name" value="NAD(P)-binding Rossmann-fold domains"/>
    <property type="match status" value="1"/>
</dbReference>
<proteinExistence type="predicted"/>
<evidence type="ECO:0000313" key="4">
    <source>
        <dbReference type="Proteomes" id="UP001300745"/>
    </source>
</evidence>
<dbReference type="Proteomes" id="UP001300745">
    <property type="component" value="Unassembled WGS sequence"/>
</dbReference>
<feature type="compositionally biased region" description="Acidic residues" evidence="1">
    <location>
        <begin position="1"/>
        <end position="11"/>
    </location>
</feature>
<keyword evidence="4" id="KW-1185">Reference proteome</keyword>